<name>A0A0J8QUT5_COCIT</name>
<gene>
    <name evidence="2" type="ORF">CISG_04325</name>
</gene>
<evidence type="ECO:0000313" key="2">
    <source>
        <dbReference type="EMBL" id="KMU75038.1"/>
    </source>
</evidence>
<feature type="compositionally biased region" description="Polar residues" evidence="1">
    <location>
        <begin position="81"/>
        <end position="93"/>
    </location>
</feature>
<protein>
    <submittedName>
        <fullName evidence="2">Uncharacterized protein</fullName>
    </submittedName>
</protein>
<feature type="region of interest" description="Disordered" evidence="1">
    <location>
        <begin position="72"/>
        <end position="95"/>
    </location>
</feature>
<proteinExistence type="predicted"/>
<dbReference type="Proteomes" id="UP000054559">
    <property type="component" value="Unassembled WGS sequence"/>
</dbReference>
<accession>A0A0J8QUT5</accession>
<dbReference type="EMBL" id="DS268137">
    <property type="protein sequence ID" value="KMU75038.1"/>
    <property type="molecule type" value="Genomic_DNA"/>
</dbReference>
<evidence type="ECO:0000313" key="3">
    <source>
        <dbReference type="Proteomes" id="UP000054559"/>
    </source>
</evidence>
<dbReference type="AlphaFoldDB" id="A0A0J8QUT5"/>
<reference evidence="3" key="1">
    <citation type="journal article" date="2010" name="Genome Res.">
        <title>Population genomic sequencing of Coccidioides fungi reveals recent hybridization and transposon control.</title>
        <authorList>
            <person name="Neafsey D.E."/>
            <person name="Barker B.M."/>
            <person name="Sharpton T.J."/>
            <person name="Stajich J.E."/>
            <person name="Park D.J."/>
            <person name="Whiston E."/>
            <person name="Hung C.-Y."/>
            <person name="McMahan C."/>
            <person name="White J."/>
            <person name="Sykes S."/>
            <person name="Heiman D."/>
            <person name="Young S."/>
            <person name="Zeng Q."/>
            <person name="Abouelleil A."/>
            <person name="Aftuck L."/>
            <person name="Bessette D."/>
            <person name="Brown A."/>
            <person name="FitzGerald M."/>
            <person name="Lui A."/>
            <person name="Macdonald J.P."/>
            <person name="Priest M."/>
            <person name="Orbach M.J."/>
            <person name="Galgiani J.N."/>
            <person name="Kirkland T.N."/>
            <person name="Cole G.T."/>
            <person name="Birren B.W."/>
            <person name="Henn M.R."/>
            <person name="Taylor J.W."/>
            <person name="Rounsley S.D."/>
        </authorList>
    </citation>
    <scope>NUCLEOTIDE SEQUENCE [LARGE SCALE GENOMIC DNA]</scope>
    <source>
        <strain evidence="3">RMSCC 3703</strain>
    </source>
</reference>
<evidence type="ECO:0000256" key="1">
    <source>
        <dbReference type="SAM" id="MobiDB-lite"/>
    </source>
</evidence>
<organism evidence="2 3">
    <name type="scientific">Coccidioides immitis RMSCC 3703</name>
    <dbReference type="NCBI Taxonomy" id="454286"/>
    <lineage>
        <taxon>Eukaryota</taxon>
        <taxon>Fungi</taxon>
        <taxon>Dikarya</taxon>
        <taxon>Ascomycota</taxon>
        <taxon>Pezizomycotina</taxon>
        <taxon>Eurotiomycetes</taxon>
        <taxon>Eurotiomycetidae</taxon>
        <taxon>Onygenales</taxon>
        <taxon>Onygenaceae</taxon>
        <taxon>Coccidioides</taxon>
    </lineage>
</organism>
<dbReference type="STRING" id="454286.A0A0J8QUT5"/>
<sequence>MLSAPDHIVLALNILVMRFRDWCCRASLYLVTLRKSNASHKLDTLIPKWFAVRTCPYCPRFHHDSNTRFNPKRSFEIPKASDNSPAPTLSPTLPHSIFPDPHEDFFRYTTGRWLWNEEEQLRKRYRRFNVEELQNAAARALGGTSRCIQ</sequence>